<gene>
    <name evidence="3" type="ORF">GCM10007939_15720</name>
</gene>
<accession>A0ABQ5VVG3</accession>
<feature type="domain" description="Caspase family p20" evidence="2">
    <location>
        <begin position="30"/>
        <end position="155"/>
    </location>
</feature>
<name>A0ABQ5VVG3_9RHOB</name>
<dbReference type="InterPro" id="IPR052039">
    <property type="entry name" value="Caspase-related_regulators"/>
</dbReference>
<dbReference type="SMART" id="SM00115">
    <property type="entry name" value="CASc"/>
    <property type="match status" value="1"/>
</dbReference>
<sequence length="328" mass="35258">MDAPNPLIWLRALFLTLTLAVSTTAGLAQEARLALVIGNAQYQSLPQLKNPQYDAETISETLASLGFTVLLATNVNQKELKTALRAFELRSQKSDVTAVYFSGHGAAINGQNVLFGVDFNPAEIASDNTLTSVKDIQAAQSTNSKINMIFFDACREPITIESANRSIRFDPLAPRIPPIGTIISFASTTGAAAFDGTGGHSLFTGALLDNLRTENTDIEVVLRAVRRDVIVNSDGTQIPQTASGLVSNFYINPTEDAYLNDAINTGAIQSSLQQSGFRRKPILSEISHGFQAPVDVPKSQKIRAELIAEICERLADPLPAACLKDGQP</sequence>
<reference evidence="4" key="1">
    <citation type="journal article" date="2019" name="Int. J. Syst. Evol. Microbiol.">
        <title>The Global Catalogue of Microorganisms (GCM) 10K type strain sequencing project: providing services to taxonomists for standard genome sequencing and annotation.</title>
        <authorList>
            <consortium name="The Broad Institute Genomics Platform"/>
            <consortium name="The Broad Institute Genome Sequencing Center for Infectious Disease"/>
            <person name="Wu L."/>
            <person name="Ma J."/>
        </authorList>
    </citation>
    <scope>NUCLEOTIDE SEQUENCE [LARGE SCALE GENOMIC DNA]</scope>
    <source>
        <strain evidence="4">NBRC 110140</strain>
    </source>
</reference>
<dbReference type="InterPro" id="IPR011600">
    <property type="entry name" value="Pept_C14_caspase"/>
</dbReference>
<organism evidence="3 4">
    <name type="scientific">Amylibacter marinus</name>
    <dbReference type="NCBI Taxonomy" id="1475483"/>
    <lineage>
        <taxon>Bacteria</taxon>
        <taxon>Pseudomonadati</taxon>
        <taxon>Pseudomonadota</taxon>
        <taxon>Alphaproteobacteria</taxon>
        <taxon>Rhodobacterales</taxon>
        <taxon>Paracoccaceae</taxon>
        <taxon>Amylibacter</taxon>
    </lineage>
</organism>
<dbReference type="InterPro" id="IPR029030">
    <property type="entry name" value="Caspase-like_dom_sf"/>
</dbReference>
<evidence type="ECO:0000259" key="2">
    <source>
        <dbReference type="PROSITE" id="PS50208"/>
    </source>
</evidence>
<dbReference type="RefSeq" id="WP_284377546.1">
    <property type="nucleotide sequence ID" value="NZ_BSNN01000004.1"/>
</dbReference>
<dbReference type="InterPro" id="IPR001309">
    <property type="entry name" value="Pept_C14_p20"/>
</dbReference>
<protein>
    <recommendedName>
        <fullName evidence="2">Caspase family p20 domain-containing protein</fullName>
    </recommendedName>
</protein>
<dbReference type="PRINTS" id="PR00376">
    <property type="entry name" value="IL1BCENZYME"/>
</dbReference>
<dbReference type="Proteomes" id="UP001156694">
    <property type="component" value="Unassembled WGS sequence"/>
</dbReference>
<dbReference type="InterPro" id="IPR015917">
    <property type="entry name" value="Pept_C14A"/>
</dbReference>
<proteinExistence type="inferred from homology"/>
<dbReference type="EMBL" id="BSNN01000004">
    <property type="protein sequence ID" value="GLQ35289.1"/>
    <property type="molecule type" value="Genomic_DNA"/>
</dbReference>
<evidence type="ECO:0000313" key="3">
    <source>
        <dbReference type="EMBL" id="GLQ35289.1"/>
    </source>
</evidence>
<dbReference type="PANTHER" id="PTHR22576:SF37">
    <property type="entry name" value="MUCOSA-ASSOCIATED LYMPHOID TISSUE LYMPHOMA TRANSLOCATION PROTEIN 1"/>
    <property type="match status" value="1"/>
</dbReference>
<evidence type="ECO:0000256" key="1">
    <source>
        <dbReference type="ARBA" id="ARBA00010134"/>
    </source>
</evidence>
<dbReference type="Pfam" id="PF00656">
    <property type="entry name" value="Peptidase_C14"/>
    <property type="match status" value="1"/>
</dbReference>
<dbReference type="Gene3D" id="3.40.50.1460">
    <property type="match status" value="1"/>
</dbReference>
<dbReference type="SUPFAM" id="SSF52129">
    <property type="entry name" value="Caspase-like"/>
    <property type="match status" value="1"/>
</dbReference>
<dbReference type="PANTHER" id="PTHR22576">
    <property type="entry name" value="MUCOSA ASSOCIATED LYMPHOID TISSUE LYMPHOMA TRANSLOCATION PROTEIN 1/PARACASPASE"/>
    <property type="match status" value="1"/>
</dbReference>
<keyword evidence="4" id="KW-1185">Reference proteome</keyword>
<comment type="similarity">
    <text evidence="1">Belongs to the peptidase C14A family.</text>
</comment>
<evidence type="ECO:0000313" key="4">
    <source>
        <dbReference type="Proteomes" id="UP001156694"/>
    </source>
</evidence>
<dbReference type="PROSITE" id="PS50208">
    <property type="entry name" value="CASPASE_P20"/>
    <property type="match status" value="1"/>
</dbReference>
<comment type="caution">
    <text evidence="3">The sequence shown here is derived from an EMBL/GenBank/DDBJ whole genome shotgun (WGS) entry which is preliminary data.</text>
</comment>